<proteinExistence type="predicted"/>
<reference evidence="1 2" key="1">
    <citation type="journal article" date="2016" name="Nat. Commun.">
        <title>Thousands of microbial genomes shed light on interconnected biogeochemical processes in an aquifer system.</title>
        <authorList>
            <person name="Anantharaman K."/>
            <person name="Brown C.T."/>
            <person name="Hug L.A."/>
            <person name="Sharon I."/>
            <person name="Castelle C.J."/>
            <person name="Probst A.J."/>
            <person name="Thomas B.C."/>
            <person name="Singh A."/>
            <person name="Wilkins M.J."/>
            <person name="Karaoz U."/>
            <person name="Brodie E.L."/>
            <person name="Williams K.H."/>
            <person name="Hubbard S.S."/>
            <person name="Banfield J.F."/>
        </authorList>
    </citation>
    <scope>NUCLEOTIDE SEQUENCE [LARGE SCALE GENOMIC DNA]</scope>
</reference>
<comment type="caution">
    <text evidence="1">The sequence shown here is derived from an EMBL/GenBank/DDBJ whole genome shotgun (WGS) entry which is preliminary data.</text>
</comment>
<dbReference type="EMBL" id="MHQY01000028">
    <property type="protein sequence ID" value="OHA13422.1"/>
    <property type="molecule type" value="Genomic_DNA"/>
</dbReference>
<gene>
    <name evidence="1" type="ORF">A3G49_01110</name>
</gene>
<accession>A0A1G2LRB9</accession>
<evidence type="ECO:0000313" key="1">
    <source>
        <dbReference type="EMBL" id="OHA13422.1"/>
    </source>
</evidence>
<sequence>MFACFMAVVYVSWPLYRQMDKAGFFPEPRIEITGFQPNEQVIITRPHSFSGISREAWADKSGKAVFHDLSPGNWVITKGGTEKLQKTTIYIPDRYGIFIKQIEQFEIRIIFQRGG</sequence>
<dbReference type="AlphaFoldDB" id="A0A1G2LRB9"/>
<organism evidence="1 2">
    <name type="scientific">Candidatus Sungbacteria bacterium RIFCSPLOWO2_12_FULL_41_11</name>
    <dbReference type="NCBI Taxonomy" id="1802286"/>
    <lineage>
        <taxon>Bacteria</taxon>
        <taxon>Candidatus Sungiibacteriota</taxon>
    </lineage>
</organism>
<name>A0A1G2LRB9_9BACT</name>
<protein>
    <submittedName>
        <fullName evidence="1">Uncharacterized protein</fullName>
    </submittedName>
</protein>
<dbReference type="Proteomes" id="UP000177171">
    <property type="component" value="Unassembled WGS sequence"/>
</dbReference>
<evidence type="ECO:0000313" key="2">
    <source>
        <dbReference type="Proteomes" id="UP000177171"/>
    </source>
</evidence>